<sequence length="290" mass="32775">MECDEMEGTPISRLPDHLLLEIGGWLRERRYLHALTLTSKRFCNLFEKELYRLDTSGDSFSKSLWRVAARSDYVLVDKLLSFGCNLDANCCQSKLSKRKLTALAAAMRINHFFMAAFLTAAGANVDKAPNASNIPVFMALEEKTGLDIFKMLITVGNADLTVLNEKGHGLLTAASSNDNIEAVRYLLSYPSRLNVKNTEKSTPFHQAIRNDNFDMLLLLLNSQYTYPNMPDEHNTTALELACTLGRLDHVHALLDDIRFWTELKTERYDLLAKDIESGDVANKTKFNILF</sequence>
<reference evidence="3 4" key="1">
    <citation type="journal article" date="2017" name="BMC Genomics">
        <title>Chromosome level assembly and secondary metabolite potential of the parasitic fungus Cordyceps militaris.</title>
        <authorList>
            <person name="Kramer G.J."/>
            <person name="Nodwell J.R."/>
        </authorList>
    </citation>
    <scope>NUCLEOTIDE SEQUENCE [LARGE SCALE GENOMIC DNA]</scope>
    <source>
        <strain evidence="3 4">ATCC 34164</strain>
    </source>
</reference>
<organism evidence="3 4">
    <name type="scientific">Cordyceps militaris</name>
    <name type="common">Caterpillar fungus</name>
    <name type="synonym">Clavaria militaris</name>
    <dbReference type="NCBI Taxonomy" id="73501"/>
    <lineage>
        <taxon>Eukaryota</taxon>
        <taxon>Fungi</taxon>
        <taxon>Dikarya</taxon>
        <taxon>Ascomycota</taxon>
        <taxon>Pezizomycotina</taxon>
        <taxon>Sordariomycetes</taxon>
        <taxon>Hypocreomycetidae</taxon>
        <taxon>Hypocreales</taxon>
        <taxon>Cordycipitaceae</taxon>
        <taxon>Cordyceps</taxon>
    </lineage>
</organism>
<dbReference type="GO" id="GO:0003723">
    <property type="term" value="F:RNA binding"/>
    <property type="evidence" value="ECO:0007669"/>
    <property type="project" value="TreeGrafter"/>
</dbReference>
<evidence type="ECO:0000256" key="1">
    <source>
        <dbReference type="ARBA" id="ARBA00022737"/>
    </source>
</evidence>
<dbReference type="SMART" id="SM00248">
    <property type="entry name" value="ANK"/>
    <property type="match status" value="5"/>
</dbReference>
<dbReference type="VEuPathDB" id="FungiDB:CCM_06575"/>
<dbReference type="OrthoDB" id="4870457at2759"/>
<name>A0A2H4SFN6_CORMI</name>
<dbReference type="Pfam" id="PF12796">
    <property type="entry name" value="Ank_2"/>
    <property type="match status" value="1"/>
</dbReference>
<proteinExistence type="predicted"/>
<gene>
    <name evidence="3" type="ORF">A9K55_008870</name>
</gene>
<protein>
    <submittedName>
        <fullName evidence="3">Ankyrin repeat-containing domain</fullName>
    </submittedName>
</protein>
<dbReference type="AlphaFoldDB" id="A0A2H4SFN6"/>
<dbReference type="GO" id="GO:0004540">
    <property type="term" value="F:RNA nuclease activity"/>
    <property type="evidence" value="ECO:0007669"/>
    <property type="project" value="TreeGrafter"/>
</dbReference>
<dbReference type="EMBL" id="CP023324">
    <property type="protein sequence ID" value="ATY61903.1"/>
    <property type="molecule type" value="Genomic_DNA"/>
</dbReference>
<dbReference type="GO" id="GO:0006396">
    <property type="term" value="P:RNA processing"/>
    <property type="evidence" value="ECO:0007669"/>
    <property type="project" value="TreeGrafter"/>
</dbReference>
<dbReference type="Gene3D" id="1.25.40.20">
    <property type="entry name" value="Ankyrin repeat-containing domain"/>
    <property type="match status" value="1"/>
</dbReference>
<keyword evidence="2" id="KW-0040">ANK repeat</keyword>
<dbReference type="SUPFAM" id="SSF48403">
    <property type="entry name" value="Ankyrin repeat"/>
    <property type="match status" value="1"/>
</dbReference>
<dbReference type="InterPro" id="IPR036770">
    <property type="entry name" value="Ankyrin_rpt-contain_sf"/>
</dbReference>
<dbReference type="InterPro" id="IPR002110">
    <property type="entry name" value="Ankyrin_rpt"/>
</dbReference>
<evidence type="ECO:0000313" key="4">
    <source>
        <dbReference type="Proteomes" id="UP000323067"/>
    </source>
</evidence>
<evidence type="ECO:0000313" key="3">
    <source>
        <dbReference type="EMBL" id="ATY61903.1"/>
    </source>
</evidence>
<dbReference type="PANTHER" id="PTHR24141">
    <property type="entry name" value="2-5A-DEPENDENT RIBONUCLEASE"/>
    <property type="match status" value="1"/>
</dbReference>
<dbReference type="PANTHER" id="PTHR24141:SF1">
    <property type="entry name" value="2-5A-DEPENDENT RIBONUCLEASE"/>
    <property type="match status" value="1"/>
</dbReference>
<evidence type="ECO:0000256" key="2">
    <source>
        <dbReference type="ARBA" id="ARBA00023043"/>
    </source>
</evidence>
<dbReference type="VEuPathDB" id="FungiDB:A9K55_008870"/>
<keyword evidence="1" id="KW-0677">Repeat</keyword>
<accession>A0A2H4SFN6</accession>
<dbReference type="Proteomes" id="UP000323067">
    <property type="component" value="Chromosome vii"/>
</dbReference>